<proteinExistence type="predicted"/>
<dbReference type="AlphaFoldDB" id="A0AA97AEF2"/>
<accession>A0AA97AEF2</accession>
<gene>
    <name evidence="1" type="ORF">HJG54_03150</name>
</gene>
<name>A0AA97AEF2_9CYAN</name>
<dbReference type="Gene3D" id="2.40.240.20">
    <property type="entry name" value="Hypothetical PUA domain-like, domain 1"/>
    <property type="match status" value="1"/>
</dbReference>
<dbReference type="InterPro" id="IPR015947">
    <property type="entry name" value="PUA-like_sf"/>
</dbReference>
<sequence length="90" mass="10209">MGMPCQVNSILKLARGQDFPEPLLLNASHQAIKSGYRIIPLDVPLPLVDEAWLAYADVIIHQLVWQDNTTTLSFTINRLYETPFSVKIEE</sequence>
<dbReference type="SUPFAM" id="SSF88697">
    <property type="entry name" value="PUA domain-like"/>
    <property type="match status" value="1"/>
</dbReference>
<reference evidence="1" key="1">
    <citation type="submission" date="2020-05" db="EMBL/GenBank/DDBJ databases">
        <authorList>
            <person name="Zhu T."/>
            <person name="Keshari N."/>
            <person name="Lu X."/>
        </authorList>
    </citation>
    <scope>NUCLEOTIDE SEQUENCE</scope>
    <source>
        <strain evidence="1">NK1-12</strain>
    </source>
</reference>
<organism evidence="1">
    <name type="scientific">Leptolyngbya sp. NK1-12</name>
    <dbReference type="NCBI Taxonomy" id="2547451"/>
    <lineage>
        <taxon>Bacteria</taxon>
        <taxon>Bacillati</taxon>
        <taxon>Cyanobacteriota</taxon>
        <taxon>Cyanophyceae</taxon>
        <taxon>Leptolyngbyales</taxon>
        <taxon>Leptolyngbyaceae</taxon>
        <taxon>Leptolyngbya group</taxon>
        <taxon>Leptolyngbya</taxon>
    </lineage>
</organism>
<protein>
    <submittedName>
        <fullName evidence="1">DUF2584 family protein</fullName>
    </submittedName>
</protein>
<evidence type="ECO:0000313" key="1">
    <source>
        <dbReference type="EMBL" id="WNZ21960.1"/>
    </source>
</evidence>
<dbReference type="EMBL" id="CP053586">
    <property type="protein sequence ID" value="WNZ21960.1"/>
    <property type="molecule type" value="Genomic_DNA"/>
</dbReference>
<dbReference type="RefSeq" id="WP_316433318.1">
    <property type="nucleotide sequence ID" value="NZ_CP053586.1"/>
</dbReference>